<accession>A0A210PE49</accession>
<evidence type="ECO:0000313" key="3">
    <source>
        <dbReference type="Proteomes" id="UP000242188"/>
    </source>
</evidence>
<comment type="caution">
    <text evidence="2">The sequence shown here is derived from an EMBL/GenBank/DDBJ whole genome shotgun (WGS) entry which is preliminary data.</text>
</comment>
<dbReference type="Proteomes" id="UP000242188">
    <property type="component" value="Unassembled WGS sequence"/>
</dbReference>
<proteinExistence type="predicted"/>
<feature type="region of interest" description="Disordered" evidence="1">
    <location>
        <begin position="1"/>
        <end position="48"/>
    </location>
</feature>
<sequence>MDDAKRAEAANRKLLHGTKPTVVRPDPTTPIAQRLGGRTKRQEPPCPINVKGPKLGDIINDWLTFIRQEVDEQQKVTKAVESTDRQPGKSEEDVDGVLVCIYDRQCKICYNQNRPRTNICSQPASSCYNVGNNMDFTSWNCFVPSNNCNKPCNNYSKPWPSDSFSDLSTFTCSSQSSTGYEQRNISFRHPNVCHDSQLQASSNQLHVSNNQFEASNTKHMFQTSKCMLQTTK</sequence>
<name>A0A210PE49_MIZYE</name>
<dbReference type="EMBL" id="NEDP02076750">
    <property type="protein sequence ID" value="OWF34762.1"/>
    <property type="molecule type" value="Genomic_DNA"/>
</dbReference>
<dbReference type="OrthoDB" id="10586392at2759"/>
<keyword evidence="3" id="KW-1185">Reference proteome</keyword>
<feature type="compositionally biased region" description="Basic and acidic residues" evidence="1">
    <location>
        <begin position="1"/>
        <end position="11"/>
    </location>
</feature>
<organism evidence="2 3">
    <name type="scientific">Mizuhopecten yessoensis</name>
    <name type="common">Japanese scallop</name>
    <name type="synonym">Patinopecten yessoensis</name>
    <dbReference type="NCBI Taxonomy" id="6573"/>
    <lineage>
        <taxon>Eukaryota</taxon>
        <taxon>Metazoa</taxon>
        <taxon>Spiralia</taxon>
        <taxon>Lophotrochozoa</taxon>
        <taxon>Mollusca</taxon>
        <taxon>Bivalvia</taxon>
        <taxon>Autobranchia</taxon>
        <taxon>Pteriomorphia</taxon>
        <taxon>Pectinida</taxon>
        <taxon>Pectinoidea</taxon>
        <taxon>Pectinidae</taxon>
        <taxon>Mizuhopecten</taxon>
    </lineage>
</organism>
<evidence type="ECO:0000313" key="2">
    <source>
        <dbReference type="EMBL" id="OWF34762.1"/>
    </source>
</evidence>
<evidence type="ECO:0000256" key="1">
    <source>
        <dbReference type="SAM" id="MobiDB-lite"/>
    </source>
</evidence>
<protein>
    <submittedName>
        <fullName evidence="2">Uncharacterized protein</fullName>
    </submittedName>
</protein>
<reference evidence="2 3" key="1">
    <citation type="journal article" date="2017" name="Nat. Ecol. Evol.">
        <title>Scallop genome provides insights into evolution of bilaterian karyotype and development.</title>
        <authorList>
            <person name="Wang S."/>
            <person name="Zhang J."/>
            <person name="Jiao W."/>
            <person name="Li J."/>
            <person name="Xun X."/>
            <person name="Sun Y."/>
            <person name="Guo X."/>
            <person name="Huan P."/>
            <person name="Dong B."/>
            <person name="Zhang L."/>
            <person name="Hu X."/>
            <person name="Sun X."/>
            <person name="Wang J."/>
            <person name="Zhao C."/>
            <person name="Wang Y."/>
            <person name="Wang D."/>
            <person name="Huang X."/>
            <person name="Wang R."/>
            <person name="Lv J."/>
            <person name="Li Y."/>
            <person name="Zhang Z."/>
            <person name="Liu B."/>
            <person name="Lu W."/>
            <person name="Hui Y."/>
            <person name="Liang J."/>
            <person name="Zhou Z."/>
            <person name="Hou R."/>
            <person name="Li X."/>
            <person name="Liu Y."/>
            <person name="Li H."/>
            <person name="Ning X."/>
            <person name="Lin Y."/>
            <person name="Zhao L."/>
            <person name="Xing Q."/>
            <person name="Dou J."/>
            <person name="Li Y."/>
            <person name="Mao J."/>
            <person name="Guo H."/>
            <person name="Dou H."/>
            <person name="Li T."/>
            <person name="Mu C."/>
            <person name="Jiang W."/>
            <person name="Fu Q."/>
            <person name="Fu X."/>
            <person name="Miao Y."/>
            <person name="Liu J."/>
            <person name="Yu Q."/>
            <person name="Li R."/>
            <person name="Liao H."/>
            <person name="Li X."/>
            <person name="Kong Y."/>
            <person name="Jiang Z."/>
            <person name="Chourrout D."/>
            <person name="Li R."/>
            <person name="Bao Z."/>
        </authorList>
    </citation>
    <scope>NUCLEOTIDE SEQUENCE [LARGE SCALE GENOMIC DNA]</scope>
    <source>
        <strain evidence="2 3">PY_sf001</strain>
    </source>
</reference>
<dbReference type="AlphaFoldDB" id="A0A210PE49"/>
<gene>
    <name evidence="2" type="ORF">KP79_PYT14160</name>
</gene>